<dbReference type="Pfam" id="PF14690">
    <property type="entry name" value="Zn_ribbon_ISL3"/>
    <property type="match status" value="1"/>
</dbReference>
<dbReference type="Proteomes" id="UP001223079">
    <property type="component" value="Unassembled WGS sequence"/>
</dbReference>
<comment type="caution">
    <text evidence="2">The sequence shown here is derived from an EMBL/GenBank/DDBJ whole genome shotgun (WGS) entry which is preliminary data.</text>
</comment>
<reference evidence="2 3" key="1">
    <citation type="submission" date="2023-07" db="EMBL/GenBank/DDBJ databases">
        <title>Genomic Encyclopedia of Type Strains, Phase IV (KMG-IV): sequencing the most valuable type-strain genomes for metagenomic binning, comparative biology and taxonomic classification.</title>
        <authorList>
            <person name="Goeker M."/>
        </authorList>
    </citation>
    <scope>NUCLEOTIDE SEQUENCE [LARGE SCALE GENOMIC DNA]</scope>
    <source>
        <strain evidence="2 3">DSM 105143</strain>
    </source>
</reference>
<accession>A0ABT9YTX4</accession>
<sequence>MIKYDFQKPSTIPILDIQGMPTVLKLKKRRFQGKDCRKVSVAQTPLVKKNHQISQPVWKKIT</sequence>
<evidence type="ECO:0000313" key="3">
    <source>
        <dbReference type="Proteomes" id="UP001223079"/>
    </source>
</evidence>
<feature type="domain" description="Transposase IS204/IS1001/IS1096/IS1165 zinc-finger" evidence="1">
    <location>
        <begin position="3"/>
        <end position="36"/>
    </location>
</feature>
<keyword evidence="3" id="KW-1185">Reference proteome</keyword>
<proteinExistence type="predicted"/>
<dbReference type="InterPro" id="IPR047951">
    <property type="entry name" value="Transpos_ISL3"/>
</dbReference>
<dbReference type="PANTHER" id="PTHR33498:SF1">
    <property type="entry name" value="TRANSPOSASE FOR INSERTION SEQUENCE ELEMENT IS1557"/>
    <property type="match status" value="1"/>
</dbReference>
<name>A0ABT9YTX4_9STRE</name>
<dbReference type="EMBL" id="JAUSTM010000028">
    <property type="protein sequence ID" value="MDQ0223439.1"/>
    <property type="molecule type" value="Genomic_DNA"/>
</dbReference>
<evidence type="ECO:0000259" key="1">
    <source>
        <dbReference type="Pfam" id="PF14690"/>
    </source>
</evidence>
<dbReference type="InterPro" id="IPR029261">
    <property type="entry name" value="Transposase_Znf"/>
</dbReference>
<gene>
    <name evidence="2" type="ORF">J2S23_002015</name>
</gene>
<evidence type="ECO:0000313" key="2">
    <source>
        <dbReference type="EMBL" id="MDQ0223439.1"/>
    </source>
</evidence>
<protein>
    <submittedName>
        <fullName evidence="2">Transposase</fullName>
    </submittedName>
</protein>
<organism evidence="2 3">
    <name type="scientific">Streptococcus moroccensis</name>
    <dbReference type="NCBI Taxonomy" id="1451356"/>
    <lineage>
        <taxon>Bacteria</taxon>
        <taxon>Bacillati</taxon>
        <taxon>Bacillota</taxon>
        <taxon>Bacilli</taxon>
        <taxon>Lactobacillales</taxon>
        <taxon>Streptococcaceae</taxon>
        <taxon>Streptococcus</taxon>
    </lineage>
</organism>
<dbReference type="PANTHER" id="PTHR33498">
    <property type="entry name" value="TRANSPOSASE FOR INSERTION SEQUENCE ELEMENT IS1557"/>
    <property type="match status" value="1"/>
</dbReference>